<feature type="domain" description="FERM" evidence="1">
    <location>
        <begin position="1"/>
        <end position="103"/>
    </location>
</feature>
<dbReference type="PANTHER" id="PTHR23280:SF4">
    <property type="entry name" value="BAND 4.1-LIKE PROTEIN 4A"/>
    <property type="match status" value="1"/>
</dbReference>
<dbReference type="EMBL" id="DS985243">
    <property type="protein sequence ID" value="EDV26550.1"/>
    <property type="molecule type" value="Genomic_DNA"/>
</dbReference>
<dbReference type="InterPro" id="IPR019749">
    <property type="entry name" value="Band_41_domain"/>
</dbReference>
<dbReference type="InterPro" id="IPR014352">
    <property type="entry name" value="FERM/acyl-CoA-bd_prot_sf"/>
</dbReference>
<dbReference type="RefSeq" id="XP_002110546.1">
    <property type="nucleotide sequence ID" value="XM_002110510.1"/>
</dbReference>
<dbReference type="Pfam" id="PF00373">
    <property type="entry name" value="FERM_M"/>
    <property type="match status" value="1"/>
</dbReference>
<dbReference type="CTD" id="6751759"/>
<dbReference type="PhylomeDB" id="B3RSP0"/>
<organism evidence="2 3">
    <name type="scientific">Trichoplax adhaerens</name>
    <name type="common">Trichoplax reptans</name>
    <dbReference type="NCBI Taxonomy" id="10228"/>
    <lineage>
        <taxon>Eukaryota</taxon>
        <taxon>Metazoa</taxon>
        <taxon>Placozoa</taxon>
        <taxon>Uniplacotomia</taxon>
        <taxon>Trichoplacea</taxon>
        <taxon>Trichoplacidae</taxon>
        <taxon>Trichoplax</taxon>
    </lineage>
</organism>
<dbReference type="Proteomes" id="UP000009022">
    <property type="component" value="Unassembled WGS sequence"/>
</dbReference>
<evidence type="ECO:0000259" key="1">
    <source>
        <dbReference type="PROSITE" id="PS50057"/>
    </source>
</evidence>
<dbReference type="FunFam" id="1.20.80.10:FF:000003">
    <property type="entry name" value="Tyrosine-protein phosphatase non-receptor type 4"/>
    <property type="match status" value="1"/>
</dbReference>
<dbReference type="PANTHER" id="PTHR23280">
    <property type="entry name" value="4.1 G PROTEIN"/>
    <property type="match status" value="1"/>
</dbReference>
<keyword evidence="3" id="KW-1185">Reference proteome</keyword>
<reference evidence="2 3" key="1">
    <citation type="journal article" date="2008" name="Nature">
        <title>The Trichoplax genome and the nature of placozoans.</title>
        <authorList>
            <person name="Srivastava M."/>
            <person name="Begovic E."/>
            <person name="Chapman J."/>
            <person name="Putnam N.H."/>
            <person name="Hellsten U."/>
            <person name="Kawashima T."/>
            <person name="Kuo A."/>
            <person name="Mitros T."/>
            <person name="Salamov A."/>
            <person name="Carpenter M.L."/>
            <person name="Signorovitch A.Y."/>
            <person name="Moreno M.A."/>
            <person name="Kamm K."/>
            <person name="Grimwood J."/>
            <person name="Schmutz J."/>
            <person name="Shapiro H."/>
            <person name="Grigoriev I.V."/>
            <person name="Buss L.W."/>
            <person name="Schierwater B."/>
            <person name="Dellaporta S.L."/>
            <person name="Rokhsar D.S."/>
        </authorList>
    </citation>
    <scope>NUCLEOTIDE SEQUENCE [LARGE SCALE GENOMIC DNA]</scope>
    <source>
        <strain evidence="2 3">Grell-BS-1999</strain>
    </source>
</reference>
<evidence type="ECO:0000313" key="3">
    <source>
        <dbReference type="Proteomes" id="UP000009022"/>
    </source>
</evidence>
<dbReference type="OMA" id="ESRYLDC"/>
<dbReference type="KEGG" id="tad:TRIADDRAFT_23231"/>
<dbReference type="SUPFAM" id="SSF47031">
    <property type="entry name" value="Second domain of FERM"/>
    <property type="match status" value="1"/>
</dbReference>
<dbReference type="CDD" id="cd14473">
    <property type="entry name" value="FERM_B-lobe"/>
    <property type="match status" value="1"/>
</dbReference>
<dbReference type="AlphaFoldDB" id="B3RSP0"/>
<dbReference type="eggNOG" id="KOG3530">
    <property type="taxonomic scope" value="Eukaryota"/>
</dbReference>
<dbReference type="InterPro" id="IPR019748">
    <property type="entry name" value="FERM_central"/>
</dbReference>
<protein>
    <recommendedName>
        <fullName evidence="1">FERM domain-containing protein</fullName>
    </recommendedName>
</protein>
<dbReference type="HOGENOM" id="CLU_151038_1_0_1"/>
<gene>
    <name evidence="2" type="ORF">TRIADDRAFT_23231</name>
</gene>
<proteinExistence type="predicted"/>
<dbReference type="PROSITE" id="PS50057">
    <property type="entry name" value="FERM_3"/>
    <property type="match status" value="1"/>
</dbReference>
<accession>B3RSP0</accession>
<dbReference type="STRING" id="10228.B3RSP0"/>
<dbReference type="OrthoDB" id="6266673at2759"/>
<name>B3RSP0_TRIAD</name>
<feature type="non-terminal residue" evidence="2">
    <location>
        <position position="1"/>
    </location>
</feature>
<dbReference type="Gene3D" id="1.20.80.10">
    <property type="match status" value="1"/>
</dbReference>
<dbReference type="InterPro" id="IPR000299">
    <property type="entry name" value="FERM_domain"/>
</dbReference>
<dbReference type="GeneID" id="6751759"/>
<dbReference type="PRINTS" id="PR00935">
    <property type="entry name" value="BAND41"/>
</dbReference>
<dbReference type="InParanoid" id="B3RSP0"/>
<sequence>LFTASPPYTVHFMIKFYAADPCSLEQELTRYLFFQQVKNDAQTGRLPCNFADVAQLGAYVLQAELGDYNPQVHTDGYVSEFRFVPKQSEELEDQVMEYHKTVS</sequence>
<dbReference type="InterPro" id="IPR035963">
    <property type="entry name" value="FERM_2"/>
</dbReference>
<evidence type="ECO:0000313" key="2">
    <source>
        <dbReference type="EMBL" id="EDV26550.1"/>
    </source>
</evidence>